<accession>A0A6J5KKI2</accession>
<sequence length="67" mass="8021">MNIEQKIELVKAWGFVSAGHNLFERNEFAGWTEYYSPLKPDHIDFHNESGEFNHDYKIRWSDFEVEA</sequence>
<organism evidence="1">
    <name type="scientific">uncultured Caudovirales phage</name>
    <dbReference type="NCBI Taxonomy" id="2100421"/>
    <lineage>
        <taxon>Viruses</taxon>
        <taxon>Duplodnaviria</taxon>
        <taxon>Heunggongvirae</taxon>
        <taxon>Uroviricota</taxon>
        <taxon>Caudoviricetes</taxon>
        <taxon>Peduoviridae</taxon>
        <taxon>Maltschvirus</taxon>
        <taxon>Maltschvirus maltsch</taxon>
    </lineage>
</organism>
<reference evidence="1" key="1">
    <citation type="submission" date="2020-04" db="EMBL/GenBank/DDBJ databases">
        <authorList>
            <person name="Chiriac C."/>
            <person name="Salcher M."/>
            <person name="Ghai R."/>
            <person name="Kavagutti S V."/>
        </authorList>
    </citation>
    <scope>NUCLEOTIDE SEQUENCE</scope>
</reference>
<protein>
    <submittedName>
        <fullName evidence="1">Uncharacterized protein</fullName>
    </submittedName>
</protein>
<gene>
    <name evidence="1" type="ORF">UFOVP11_50</name>
</gene>
<evidence type="ECO:0000313" key="1">
    <source>
        <dbReference type="EMBL" id="CAB4121467.1"/>
    </source>
</evidence>
<dbReference type="EMBL" id="LR796147">
    <property type="protein sequence ID" value="CAB4121467.1"/>
    <property type="molecule type" value="Genomic_DNA"/>
</dbReference>
<proteinExistence type="predicted"/>
<name>A0A6J5KKI2_9CAUD</name>